<sequence length="107" mass="12609">MKNILSKNNDGSIDIMDRYGFTEYTVAKNENGIVARLANQLYEYENFFTERLKDVLMNYFDVPSDTYAYNLTRHKTAFSEGTMSLDDFEEFDEEIIDDIVKYIKDNI</sequence>
<dbReference type="EMBL" id="AQFT01000136">
    <property type="protein sequence ID" value="EMZ21142.1"/>
    <property type="molecule type" value="Genomic_DNA"/>
</dbReference>
<dbReference type="PATRIC" id="fig|1235802.3.peg.4975"/>
<accession>N1ZVT1</accession>
<evidence type="ECO:0000313" key="1">
    <source>
        <dbReference type="EMBL" id="EMZ21142.1"/>
    </source>
</evidence>
<dbReference type="HOGENOM" id="CLU_2206102_0_0_9"/>
<proteinExistence type="predicted"/>
<organism evidence="1 2">
    <name type="scientific">Eubacterium plexicaudatum ASF492</name>
    <dbReference type="NCBI Taxonomy" id="1235802"/>
    <lineage>
        <taxon>Bacteria</taxon>
        <taxon>Bacillati</taxon>
        <taxon>Bacillota</taxon>
        <taxon>Clostridia</taxon>
        <taxon>Eubacteriales</taxon>
        <taxon>Eubacteriaceae</taxon>
        <taxon>Eubacterium</taxon>
    </lineage>
</organism>
<dbReference type="Proteomes" id="UP000012589">
    <property type="component" value="Unassembled WGS sequence"/>
</dbReference>
<gene>
    <name evidence="1" type="ORF">C823_04715</name>
</gene>
<name>N1ZVT1_9FIRM</name>
<protein>
    <submittedName>
        <fullName evidence="1">Uncharacterized protein</fullName>
    </submittedName>
</protein>
<dbReference type="AlphaFoldDB" id="N1ZVT1"/>
<dbReference type="eggNOG" id="ENOG5034462">
    <property type="taxonomic scope" value="Bacteria"/>
</dbReference>
<comment type="caution">
    <text evidence="1">The sequence shown here is derived from an EMBL/GenBank/DDBJ whole genome shotgun (WGS) entry which is preliminary data.</text>
</comment>
<dbReference type="STRING" id="1235802.C823_04715"/>
<reference evidence="1 2" key="1">
    <citation type="journal article" date="2014" name="Genome Announc.">
        <title>Draft genome sequences of the altered schaedler flora, a defined bacterial community from gnotobiotic mice.</title>
        <authorList>
            <person name="Wannemuehler M.J."/>
            <person name="Overstreet A.M."/>
            <person name="Ward D.V."/>
            <person name="Phillips G.J."/>
        </authorList>
    </citation>
    <scope>NUCLEOTIDE SEQUENCE [LARGE SCALE GENOMIC DNA]</scope>
    <source>
        <strain evidence="1 2">ASF492</strain>
    </source>
</reference>
<keyword evidence="2" id="KW-1185">Reference proteome</keyword>
<evidence type="ECO:0000313" key="2">
    <source>
        <dbReference type="Proteomes" id="UP000012589"/>
    </source>
</evidence>